<dbReference type="OrthoDB" id="3194847at2"/>
<name>A0A087VVK4_9BIFI</name>
<dbReference type="Proteomes" id="UP000028569">
    <property type="component" value="Chromosome"/>
</dbReference>
<dbReference type="InterPro" id="IPR043038">
    <property type="entry name" value="VbhA_sf"/>
</dbReference>
<dbReference type="AlphaFoldDB" id="A0A087VVK4"/>
<dbReference type="KEGG" id="bii:BINDI_1290"/>
<proteinExistence type="predicted"/>
<protein>
    <recommendedName>
        <fullName evidence="3">Antitoxin VbhA domain-containing protein</fullName>
    </recommendedName>
</protein>
<evidence type="ECO:0008006" key="3">
    <source>
        <dbReference type="Google" id="ProtNLM"/>
    </source>
</evidence>
<dbReference type="HOGENOM" id="CLU_2951021_0_0_11"/>
<dbReference type="Gene3D" id="1.10.8.1050">
    <property type="entry name" value="Antitoxin VbhA-like"/>
    <property type="match status" value="1"/>
</dbReference>
<dbReference type="CDD" id="cd11586">
    <property type="entry name" value="VbhA_like"/>
    <property type="match status" value="1"/>
</dbReference>
<dbReference type="RefSeq" id="WP_033491114.1">
    <property type="nucleotide sequence ID" value="NZ_CP006018.1"/>
</dbReference>
<evidence type="ECO:0000313" key="2">
    <source>
        <dbReference type="Proteomes" id="UP000028569"/>
    </source>
</evidence>
<organism evidence="1 2">
    <name type="scientific">Bifidobacterium [indicum] DSM 20214 = LMG 11587</name>
    <dbReference type="NCBI Taxonomy" id="1341694"/>
    <lineage>
        <taxon>Bacteria</taxon>
        <taxon>Bacillati</taxon>
        <taxon>Actinomycetota</taxon>
        <taxon>Actinomycetes</taxon>
        <taxon>Bifidobacteriales</taxon>
        <taxon>Bifidobacteriaceae</taxon>
        <taxon>Bifidobacterium</taxon>
    </lineage>
</organism>
<sequence>MTTEIHGRREIAEESIHSIEMENGSITPWMREQVREWVEGRTDIPTLVKRTRSHYGLES</sequence>
<accession>A0A087VVK4</accession>
<keyword evidence="2" id="KW-1185">Reference proteome</keyword>
<dbReference type="EMBL" id="CP006018">
    <property type="protein sequence ID" value="AIC92545.1"/>
    <property type="molecule type" value="Genomic_DNA"/>
</dbReference>
<reference evidence="1 2" key="1">
    <citation type="journal article" date="2014" name="Appl. Environ. Microbiol.">
        <title>Genomic encyclopedia of type strains of the genus Bifidobacterium.</title>
        <authorList>
            <person name="Milani C."/>
            <person name="Lugli G.A."/>
            <person name="Duranti S."/>
            <person name="Turroni F."/>
            <person name="Bottacini F."/>
            <person name="Mangifesta M."/>
            <person name="Sanchez B."/>
            <person name="Viappiani A."/>
            <person name="Mancabelli L."/>
            <person name="Taminiau B."/>
            <person name="Delcenserie V."/>
            <person name="Barrangou R."/>
            <person name="Margolles A."/>
            <person name="van Sinderen D."/>
            <person name="Ventura M."/>
        </authorList>
    </citation>
    <scope>NUCLEOTIDE SEQUENCE [LARGE SCALE GENOMIC DNA]</scope>
    <source>
        <strain evidence="1 2">LMG 11587</strain>
    </source>
</reference>
<dbReference type="InterPro" id="IPR033788">
    <property type="entry name" value="VbhA-like"/>
</dbReference>
<gene>
    <name evidence="1" type="ORF">BINDI_1290</name>
</gene>
<evidence type="ECO:0000313" key="1">
    <source>
        <dbReference type="EMBL" id="AIC92545.1"/>
    </source>
</evidence>